<comment type="similarity">
    <text evidence="2 7">Belongs to the UPF0056 (MarC) family.</text>
</comment>
<dbReference type="EMBL" id="AMEQ01000035">
    <property type="protein sequence ID" value="EKY00973.1"/>
    <property type="molecule type" value="Genomic_DNA"/>
</dbReference>
<dbReference type="InterPro" id="IPR002771">
    <property type="entry name" value="Multi_antbiot-R_MarC"/>
</dbReference>
<dbReference type="AlphaFoldDB" id="L1NC76"/>
<evidence type="ECO:0000256" key="1">
    <source>
        <dbReference type="ARBA" id="ARBA00004651"/>
    </source>
</evidence>
<evidence type="ECO:0000256" key="4">
    <source>
        <dbReference type="ARBA" id="ARBA00022692"/>
    </source>
</evidence>
<evidence type="ECO:0000313" key="9">
    <source>
        <dbReference type="Proteomes" id="UP000010408"/>
    </source>
</evidence>
<evidence type="ECO:0000256" key="3">
    <source>
        <dbReference type="ARBA" id="ARBA00022475"/>
    </source>
</evidence>
<dbReference type="Pfam" id="PF01914">
    <property type="entry name" value="MarC"/>
    <property type="match status" value="1"/>
</dbReference>
<evidence type="ECO:0000256" key="5">
    <source>
        <dbReference type="ARBA" id="ARBA00022989"/>
    </source>
</evidence>
<dbReference type="HOGENOM" id="CLU_079909_1_0_10"/>
<dbReference type="Proteomes" id="UP000010408">
    <property type="component" value="Unassembled WGS sequence"/>
</dbReference>
<protein>
    <recommendedName>
        <fullName evidence="7">UPF0056 membrane protein</fullName>
    </recommendedName>
</protein>
<feature type="transmembrane region" description="Helical" evidence="7">
    <location>
        <begin position="33"/>
        <end position="52"/>
    </location>
</feature>
<feature type="transmembrane region" description="Helical" evidence="7">
    <location>
        <begin position="152"/>
        <end position="171"/>
    </location>
</feature>
<dbReference type="PATRIC" id="fig|1127696.3.peg.1193"/>
<sequence length="225" mass="24177">MTSTLLGFEVSSLFSSFTQEFSAFSLEQIYKSFLTLFVTIDIIGAIPIILSLKSKGQEYHATQVGVYSGIILIAFLFAGEPLLGSFGADISTFGVAGGIVLFVMAVEMIFGIEIFKSEGSNGNSTFVPLVFPLFAGAASFTTLLTLRADGMAMINLAISIVLNMVLVYLVLRYVSILDRLLGANGVYILRKFFGVVLLAISVKFITKNLIDVIAMVERGVANHGG</sequence>
<evidence type="ECO:0000256" key="2">
    <source>
        <dbReference type="ARBA" id="ARBA00009784"/>
    </source>
</evidence>
<organism evidence="8 9">
    <name type="scientific">Porphyromonas catoniae F0037</name>
    <dbReference type="NCBI Taxonomy" id="1127696"/>
    <lineage>
        <taxon>Bacteria</taxon>
        <taxon>Pseudomonadati</taxon>
        <taxon>Bacteroidota</taxon>
        <taxon>Bacteroidia</taxon>
        <taxon>Bacteroidales</taxon>
        <taxon>Porphyromonadaceae</taxon>
        <taxon>Porphyromonas</taxon>
    </lineage>
</organism>
<evidence type="ECO:0000256" key="6">
    <source>
        <dbReference type="ARBA" id="ARBA00023136"/>
    </source>
</evidence>
<dbReference type="eggNOG" id="COG2095">
    <property type="taxonomic scope" value="Bacteria"/>
</dbReference>
<dbReference type="PANTHER" id="PTHR33508">
    <property type="entry name" value="UPF0056 MEMBRANE PROTEIN YHCE"/>
    <property type="match status" value="1"/>
</dbReference>
<feature type="transmembrane region" description="Helical" evidence="7">
    <location>
        <begin position="64"/>
        <end position="84"/>
    </location>
</feature>
<name>L1NC76_9PORP</name>
<dbReference type="PANTHER" id="PTHR33508:SF1">
    <property type="entry name" value="UPF0056 MEMBRANE PROTEIN YHCE"/>
    <property type="match status" value="1"/>
</dbReference>
<proteinExistence type="inferred from homology"/>
<dbReference type="STRING" id="1127696.HMPREF9134_01322"/>
<dbReference type="RefSeq" id="WP_005467393.1">
    <property type="nucleotide sequence ID" value="NZ_KB291031.1"/>
</dbReference>
<keyword evidence="6 7" id="KW-0472">Membrane</keyword>
<keyword evidence="3" id="KW-1003">Cell membrane</keyword>
<gene>
    <name evidence="8" type="ORF">HMPREF9134_01322</name>
</gene>
<feature type="transmembrane region" description="Helical" evidence="7">
    <location>
        <begin position="126"/>
        <end position="146"/>
    </location>
</feature>
<feature type="transmembrane region" description="Helical" evidence="7">
    <location>
        <begin position="90"/>
        <end position="114"/>
    </location>
</feature>
<dbReference type="GO" id="GO:0005886">
    <property type="term" value="C:plasma membrane"/>
    <property type="evidence" value="ECO:0007669"/>
    <property type="project" value="UniProtKB-SubCell"/>
</dbReference>
<keyword evidence="5 7" id="KW-1133">Transmembrane helix</keyword>
<reference evidence="8 9" key="1">
    <citation type="submission" date="2012-05" db="EMBL/GenBank/DDBJ databases">
        <authorList>
            <person name="Weinstock G."/>
            <person name="Sodergren E."/>
            <person name="Lobos E.A."/>
            <person name="Fulton L."/>
            <person name="Fulton R."/>
            <person name="Courtney L."/>
            <person name="Fronick C."/>
            <person name="O'Laughlin M."/>
            <person name="Godfrey J."/>
            <person name="Wilson R.M."/>
            <person name="Miner T."/>
            <person name="Farmer C."/>
            <person name="Delehaunty K."/>
            <person name="Cordes M."/>
            <person name="Minx P."/>
            <person name="Tomlinson C."/>
            <person name="Chen J."/>
            <person name="Wollam A."/>
            <person name="Pepin K.H."/>
            <person name="Bhonagiri V."/>
            <person name="Zhang X."/>
            <person name="Suruliraj S."/>
            <person name="Warren W."/>
            <person name="Mitreva M."/>
            <person name="Mardis E.R."/>
            <person name="Wilson R.K."/>
        </authorList>
    </citation>
    <scope>NUCLEOTIDE SEQUENCE [LARGE SCALE GENOMIC DNA]</scope>
    <source>
        <strain evidence="8 9">F0037</strain>
    </source>
</reference>
<feature type="transmembrane region" description="Helical" evidence="7">
    <location>
        <begin position="192"/>
        <end position="210"/>
    </location>
</feature>
<accession>L1NC76</accession>
<comment type="subcellular location">
    <subcellularLocation>
        <location evidence="1 7">Cell membrane</location>
        <topology evidence="1 7">Multi-pass membrane protein</topology>
    </subcellularLocation>
</comment>
<evidence type="ECO:0000313" key="8">
    <source>
        <dbReference type="EMBL" id="EKY00973.1"/>
    </source>
</evidence>
<keyword evidence="4 7" id="KW-0812">Transmembrane</keyword>
<evidence type="ECO:0000256" key="7">
    <source>
        <dbReference type="RuleBase" id="RU362048"/>
    </source>
</evidence>
<comment type="caution">
    <text evidence="8">The sequence shown here is derived from an EMBL/GenBank/DDBJ whole genome shotgun (WGS) entry which is preliminary data.</text>
</comment>